<accession>A0A2P5EAH1</accession>
<protein>
    <submittedName>
        <fullName evidence="1">Uncharacterized protein</fullName>
    </submittedName>
</protein>
<reference evidence="2" key="1">
    <citation type="submission" date="2016-06" db="EMBL/GenBank/DDBJ databases">
        <title>Parallel loss of symbiosis genes in relatives of nitrogen-fixing non-legume Parasponia.</title>
        <authorList>
            <person name="Van Velzen R."/>
            <person name="Holmer R."/>
            <person name="Bu F."/>
            <person name="Rutten L."/>
            <person name="Van Zeijl A."/>
            <person name="Liu W."/>
            <person name="Santuari L."/>
            <person name="Cao Q."/>
            <person name="Sharma T."/>
            <person name="Shen D."/>
            <person name="Roswanjaya Y."/>
            <person name="Wardhani T."/>
            <person name="Kalhor M.S."/>
            <person name="Jansen J."/>
            <person name="Van den Hoogen J."/>
            <person name="Gungor B."/>
            <person name="Hartog M."/>
            <person name="Hontelez J."/>
            <person name="Verver J."/>
            <person name="Yang W.-C."/>
            <person name="Schijlen E."/>
            <person name="Repin R."/>
            <person name="Schilthuizen M."/>
            <person name="Schranz E."/>
            <person name="Heidstra R."/>
            <person name="Miyata K."/>
            <person name="Fedorova E."/>
            <person name="Kohlen W."/>
            <person name="Bisseling T."/>
            <person name="Smit S."/>
            <person name="Geurts R."/>
        </authorList>
    </citation>
    <scope>NUCLEOTIDE SEQUENCE [LARGE SCALE GENOMIC DNA]</scope>
    <source>
        <strain evidence="2">cv. RG33-2</strain>
    </source>
</reference>
<dbReference type="EMBL" id="JXTC01000193">
    <property type="protein sequence ID" value="PON82531.1"/>
    <property type="molecule type" value="Genomic_DNA"/>
</dbReference>
<dbReference type="AlphaFoldDB" id="A0A2P5EAH1"/>
<proteinExistence type="predicted"/>
<evidence type="ECO:0000313" key="2">
    <source>
        <dbReference type="Proteomes" id="UP000237000"/>
    </source>
</evidence>
<evidence type="ECO:0000313" key="1">
    <source>
        <dbReference type="EMBL" id="PON82531.1"/>
    </source>
</evidence>
<organism evidence="1 2">
    <name type="scientific">Trema orientale</name>
    <name type="common">Charcoal tree</name>
    <name type="synonym">Celtis orientalis</name>
    <dbReference type="NCBI Taxonomy" id="63057"/>
    <lineage>
        <taxon>Eukaryota</taxon>
        <taxon>Viridiplantae</taxon>
        <taxon>Streptophyta</taxon>
        <taxon>Embryophyta</taxon>
        <taxon>Tracheophyta</taxon>
        <taxon>Spermatophyta</taxon>
        <taxon>Magnoliopsida</taxon>
        <taxon>eudicotyledons</taxon>
        <taxon>Gunneridae</taxon>
        <taxon>Pentapetalae</taxon>
        <taxon>rosids</taxon>
        <taxon>fabids</taxon>
        <taxon>Rosales</taxon>
        <taxon>Cannabaceae</taxon>
        <taxon>Trema</taxon>
    </lineage>
</organism>
<sequence>MVSKKGWIEKELNWDELDPNWSSQQKEPSVQSFSTTALDLVHCRTSCKGRKRICFEAEGPKNQCPALDPKCCSAAEAGF</sequence>
<keyword evidence="2" id="KW-1185">Reference proteome</keyword>
<dbReference type="Proteomes" id="UP000237000">
    <property type="component" value="Unassembled WGS sequence"/>
</dbReference>
<gene>
    <name evidence="1" type="ORF">TorRG33x02_216850</name>
</gene>
<name>A0A2P5EAH1_TREOI</name>
<comment type="caution">
    <text evidence="1">The sequence shown here is derived from an EMBL/GenBank/DDBJ whole genome shotgun (WGS) entry which is preliminary data.</text>
</comment>
<dbReference type="InParanoid" id="A0A2P5EAH1"/>